<evidence type="ECO:0000313" key="3">
    <source>
        <dbReference type="EMBL" id="CAL8146589.1"/>
    </source>
</evidence>
<protein>
    <submittedName>
        <fullName evidence="3">Uncharacterized protein</fullName>
    </submittedName>
</protein>
<proteinExistence type="predicted"/>
<organism evidence="3 4">
    <name type="scientific">Orchesella dallaii</name>
    <dbReference type="NCBI Taxonomy" id="48710"/>
    <lineage>
        <taxon>Eukaryota</taxon>
        <taxon>Metazoa</taxon>
        <taxon>Ecdysozoa</taxon>
        <taxon>Arthropoda</taxon>
        <taxon>Hexapoda</taxon>
        <taxon>Collembola</taxon>
        <taxon>Entomobryomorpha</taxon>
        <taxon>Entomobryoidea</taxon>
        <taxon>Orchesellidae</taxon>
        <taxon>Orchesellinae</taxon>
        <taxon>Orchesella</taxon>
    </lineage>
</organism>
<dbReference type="Proteomes" id="UP001642540">
    <property type="component" value="Unassembled WGS sequence"/>
</dbReference>
<keyword evidence="2" id="KW-0732">Signal</keyword>
<reference evidence="3 4" key="1">
    <citation type="submission" date="2024-08" db="EMBL/GenBank/DDBJ databases">
        <authorList>
            <person name="Cucini C."/>
            <person name="Frati F."/>
        </authorList>
    </citation>
    <scope>NUCLEOTIDE SEQUENCE [LARGE SCALE GENOMIC DNA]</scope>
</reference>
<feature type="region of interest" description="Disordered" evidence="1">
    <location>
        <begin position="161"/>
        <end position="196"/>
    </location>
</feature>
<dbReference type="EMBL" id="CAXLJM020000164">
    <property type="protein sequence ID" value="CAL8146589.1"/>
    <property type="molecule type" value="Genomic_DNA"/>
</dbReference>
<evidence type="ECO:0000256" key="2">
    <source>
        <dbReference type="SAM" id="SignalP"/>
    </source>
</evidence>
<evidence type="ECO:0000313" key="4">
    <source>
        <dbReference type="Proteomes" id="UP001642540"/>
    </source>
</evidence>
<evidence type="ECO:0000256" key="1">
    <source>
        <dbReference type="SAM" id="MobiDB-lite"/>
    </source>
</evidence>
<feature type="signal peptide" evidence="2">
    <location>
        <begin position="1"/>
        <end position="20"/>
    </location>
</feature>
<keyword evidence="4" id="KW-1185">Reference proteome</keyword>
<feature type="chain" id="PRO_5046806466" evidence="2">
    <location>
        <begin position="21"/>
        <end position="196"/>
    </location>
</feature>
<name>A0ABP1S988_9HEXA</name>
<comment type="caution">
    <text evidence="3">The sequence shown here is derived from an EMBL/GenBank/DDBJ whole genome shotgun (WGS) entry which is preliminary data.</text>
</comment>
<feature type="compositionally biased region" description="Pro residues" evidence="1">
    <location>
        <begin position="178"/>
        <end position="187"/>
    </location>
</feature>
<sequence>MFQLSIIIIIIFSSLKVTECNVSDKLTDRDFEIMLKVLKTGSCHTYNVTNLSTSARVRKFCSTLITPTYSLPTIPPIVNRVRGTDNGRIVIWVLIGMVIGACCKFYSSCKNAQENQEIQLEQNVHPETSNTLRFPTLLSSVRDPLISGLYFACPSPIPPLSPSPSGSPPKYYDLQLEGPPPEYPAPPTYSESVSYV</sequence>
<gene>
    <name evidence="3" type="ORF">ODALV1_LOCUS30866</name>
</gene>
<accession>A0ABP1S988</accession>